<gene>
    <name evidence="5" type="ORF">EV186_101147</name>
</gene>
<dbReference type="FunFam" id="1.10.10.10:FF:000186">
    <property type="entry name" value="AsnC family transcriptional regulator"/>
    <property type="match status" value="1"/>
</dbReference>
<keyword evidence="1" id="KW-0805">Transcription regulation</keyword>
<evidence type="ECO:0000313" key="5">
    <source>
        <dbReference type="EMBL" id="TDQ04205.1"/>
    </source>
</evidence>
<dbReference type="GO" id="GO:0043565">
    <property type="term" value="F:sequence-specific DNA binding"/>
    <property type="evidence" value="ECO:0007669"/>
    <property type="project" value="InterPro"/>
</dbReference>
<dbReference type="RefSeq" id="WP_133847151.1">
    <property type="nucleotide sequence ID" value="NZ_SNXZ01000001.1"/>
</dbReference>
<dbReference type="Pfam" id="PF13404">
    <property type="entry name" value="HTH_AsnC-type"/>
    <property type="match status" value="1"/>
</dbReference>
<dbReference type="Proteomes" id="UP000295444">
    <property type="component" value="Unassembled WGS sequence"/>
</dbReference>
<evidence type="ECO:0000256" key="3">
    <source>
        <dbReference type="ARBA" id="ARBA00023163"/>
    </source>
</evidence>
<feature type="domain" description="HTH asnC-type" evidence="4">
    <location>
        <begin position="1"/>
        <end position="62"/>
    </location>
</feature>
<accession>A0A4V3D030</accession>
<dbReference type="SMART" id="SM00344">
    <property type="entry name" value="HTH_ASNC"/>
    <property type="match status" value="1"/>
</dbReference>
<dbReference type="EMBL" id="SNXZ01000001">
    <property type="protein sequence ID" value="TDQ04205.1"/>
    <property type="molecule type" value="Genomic_DNA"/>
</dbReference>
<keyword evidence="2" id="KW-0238">DNA-binding</keyword>
<evidence type="ECO:0000259" key="4">
    <source>
        <dbReference type="PROSITE" id="PS50956"/>
    </source>
</evidence>
<dbReference type="Pfam" id="PF01037">
    <property type="entry name" value="AsnC_trans_reg"/>
    <property type="match status" value="1"/>
</dbReference>
<dbReference type="GO" id="GO:0005829">
    <property type="term" value="C:cytosol"/>
    <property type="evidence" value="ECO:0007669"/>
    <property type="project" value="TreeGrafter"/>
</dbReference>
<sequence length="160" mass="17745">MDQTDWRILAELQQDGRLSFNELARRVTLSAPAVAERVRRLERDGVIDGYRATVNPGKAGLPFTAFVQMRCMLGRCLLKTTAADEFPEIVEIHRLSGRACTMLKVRAASMAHFEGLVERLGEHAELDTHVVLSTPFEGRPVSADAIRARPVTPSEGWTTS</sequence>
<proteinExistence type="predicted"/>
<dbReference type="OrthoDB" id="9809462at2"/>
<dbReference type="InterPro" id="IPR036390">
    <property type="entry name" value="WH_DNA-bd_sf"/>
</dbReference>
<keyword evidence="6" id="KW-1185">Reference proteome</keyword>
<evidence type="ECO:0000256" key="2">
    <source>
        <dbReference type="ARBA" id="ARBA00023125"/>
    </source>
</evidence>
<dbReference type="PRINTS" id="PR00033">
    <property type="entry name" value="HTHASNC"/>
</dbReference>
<dbReference type="AlphaFoldDB" id="A0A4V3D030"/>
<dbReference type="InterPro" id="IPR000485">
    <property type="entry name" value="AsnC-type_HTH_dom"/>
</dbReference>
<dbReference type="InterPro" id="IPR011991">
    <property type="entry name" value="ArsR-like_HTH"/>
</dbReference>
<dbReference type="SUPFAM" id="SSF54909">
    <property type="entry name" value="Dimeric alpha+beta barrel"/>
    <property type="match status" value="1"/>
</dbReference>
<protein>
    <submittedName>
        <fullName evidence="5">Lrp/AsnC family leucine-responsive transcriptional regulator</fullName>
    </submittedName>
</protein>
<keyword evidence="3" id="KW-0804">Transcription</keyword>
<organism evidence="5 6">
    <name type="scientific">Labedaea rhizosphaerae</name>
    <dbReference type="NCBI Taxonomy" id="598644"/>
    <lineage>
        <taxon>Bacteria</taxon>
        <taxon>Bacillati</taxon>
        <taxon>Actinomycetota</taxon>
        <taxon>Actinomycetes</taxon>
        <taxon>Pseudonocardiales</taxon>
        <taxon>Pseudonocardiaceae</taxon>
        <taxon>Labedaea</taxon>
    </lineage>
</organism>
<dbReference type="Gene3D" id="3.30.70.920">
    <property type="match status" value="1"/>
</dbReference>
<comment type="caution">
    <text evidence="5">The sequence shown here is derived from an EMBL/GenBank/DDBJ whole genome shotgun (WGS) entry which is preliminary data.</text>
</comment>
<dbReference type="PANTHER" id="PTHR30154">
    <property type="entry name" value="LEUCINE-RESPONSIVE REGULATORY PROTEIN"/>
    <property type="match status" value="1"/>
</dbReference>
<dbReference type="InterPro" id="IPR019887">
    <property type="entry name" value="Tscrpt_reg_AsnC/Lrp_C"/>
</dbReference>
<evidence type="ECO:0000256" key="1">
    <source>
        <dbReference type="ARBA" id="ARBA00023015"/>
    </source>
</evidence>
<dbReference type="CDD" id="cd00090">
    <property type="entry name" value="HTH_ARSR"/>
    <property type="match status" value="1"/>
</dbReference>
<name>A0A4V3D030_LABRH</name>
<dbReference type="PANTHER" id="PTHR30154:SF53">
    <property type="entry name" value="HTH-TYPE TRANSCRIPTIONAL REGULATOR LRPC"/>
    <property type="match status" value="1"/>
</dbReference>
<dbReference type="GO" id="GO:0043200">
    <property type="term" value="P:response to amino acid"/>
    <property type="evidence" value="ECO:0007669"/>
    <property type="project" value="TreeGrafter"/>
</dbReference>
<reference evidence="5 6" key="1">
    <citation type="submission" date="2019-03" db="EMBL/GenBank/DDBJ databases">
        <title>Genomic Encyclopedia of Type Strains, Phase IV (KMG-IV): sequencing the most valuable type-strain genomes for metagenomic binning, comparative biology and taxonomic classification.</title>
        <authorList>
            <person name="Goeker M."/>
        </authorList>
    </citation>
    <scope>NUCLEOTIDE SEQUENCE [LARGE SCALE GENOMIC DNA]</scope>
    <source>
        <strain evidence="5 6">DSM 45361</strain>
    </source>
</reference>
<dbReference type="Gene3D" id="1.10.10.10">
    <property type="entry name" value="Winged helix-like DNA-binding domain superfamily/Winged helix DNA-binding domain"/>
    <property type="match status" value="1"/>
</dbReference>
<dbReference type="SUPFAM" id="SSF46785">
    <property type="entry name" value="Winged helix' DNA-binding domain"/>
    <property type="match status" value="1"/>
</dbReference>
<dbReference type="InterPro" id="IPR036388">
    <property type="entry name" value="WH-like_DNA-bd_sf"/>
</dbReference>
<evidence type="ECO:0000313" key="6">
    <source>
        <dbReference type="Proteomes" id="UP000295444"/>
    </source>
</evidence>
<dbReference type="PROSITE" id="PS50956">
    <property type="entry name" value="HTH_ASNC_2"/>
    <property type="match status" value="1"/>
</dbReference>
<dbReference type="InterPro" id="IPR019888">
    <property type="entry name" value="Tscrpt_reg_AsnC-like"/>
</dbReference>
<dbReference type="InterPro" id="IPR011008">
    <property type="entry name" value="Dimeric_a/b-barrel"/>
</dbReference>